<evidence type="ECO:0000313" key="1">
    <source>
        <dbReference type="EMBL" id="CAB1452673.1"/>
    </source>
</evidence>
<dbReference type="Proteomes" id="UP001153269">
    <property type="component" value="Unassembled WGS sequence"/>
</dbReference>
<comment type="caution">
    <text evidence="1">The sequence shown here is derived from an EMBL/GenBank/DDBJ whole genome shotgun (WGS) entry which is preliminary data.</text>
</comment>
<keyword evidence="2" id="KW-1185">Reference proteome</keyword>
<organism evidence="1 2">
    <name type="scientific">Pleuronectes platessa</name>
    <name type="common">European plaice</name>
    <dbReference type="NCBI Taxonomy" id="8262"/>
    <lineage>
        <taxon>Eukaryota</taxon>
        <taxon>Metazoa</taxon>
        <taxon>Chordata</taxon>
        <taxon>Craniata</taxon>
        <taxon>Vertebrata</taxon>
        <taxon>Euteleostomi</taxon>
        <taxon>Actinopterygii</taxon>
        <taxon>Neopterygii</taxon>
        <taxon>Teleostei</taxon>
        <taxon>Neoteleostei</taxon>
        <taxon>Acanthomorphata</taxon>
        <taxon>Carangaria</taxon>
        <taxon>Pleuronectiformes</taxon>
        <taxon>Pleuronectoidei</taxon>
        <taxon>Pleuronectidae</taxon>
        <taxon>Pleuronectes</taxon>
    </lineage>
</organism>
<dbReference type="EMBL" id="CADEAL010004137">
    <property type="protein sequence ID" value="CAB1452673.1"/>
    <property type="molecule type" value="Genomic_DNA"/>
</dbReference>
<proteinExistence type="predicted"/>
<accession>A0A9N7VKJ4</accession>
<protein>
    <submittedName>
        <fullName evidence="1">Uncharacterized protein</fullName>
    </submittedName>
</protein>
<reference evidence="1" key="1">
    <citation type="submission" date="2020-03" db="EMBL/GenBank/DDBJ databases">
        <authorList>
            <person name="Weist P."/>
        </authorList>
    </citation>
    <scope>NUCLEOTIDE SEQUENCE</scope>
</reference>
<name>A0A9N7VKJ4_PLEPL</name>
<dbReference type="AlphaFoldDB" id="A0A9N7VKJ4"/>
<sequence length="73" mass="8285">MRHSPAQLCTDNLTGVKHLTRVHVLEVGFVTEECAAVCQRATCCRKQSRARHIVEKKKCQMSADQILTVYVEK</sequence>
<evidence type="ECO:0000313" key="2">
    <source>
        <dbReference type="Proteomes" id="UP001153269"/>
    </source>
</evidence>
<gene>
    <name evidence="1" type="ORF">PLEPLA_LOCUS40423</name>
</gene>